<dbReference type="GO" id="GO:0048487">
    <property type="term" value="F:beta-tubulin binding"/>
    <property type="evidence" value="ECO:0007669"/>
    <property type="project" value="InterPro"/>
</dbReference>
<dbReference type="InterPro" id="IPR058033">
    <property type="entry name" value="ARM_TBCD_2nd"/>
</dbReference>
<dbReference type="GO" id="GO:0007021">
    <property type="term" value="P:tubulin complex assembly"/>
    <property type="evidence" value="ECO:0007669"/>
    <property type="project" value="InterPro"/>
</dbReference>
<dbReference type="GO" id="GO:0007023">
    <property type="term" value="P:post-chaperonin tubulin folding pathway"/>
    <property type="evidence" value="ECO:0007669"/>
    <property type="project" value="InterPro"/>
</dbReference>
<proteinExistence type="inferred from homology"/>
<dbReference type="GeneID" id="108632430"/>
<dbReference type="GO" id="GO:0070830">
    <property type="term" value="P:bicellular tight junction assembly"/>
    <property type="evidence" value="ECO:0007669"/>
    <property type="project" value="TreeGrafter"/>
</dbReference>
<dbReference type="GO" id="GO:0034333">
    <property type="term" value="P:adherens junction assembly"/>
    <property type="evidence" value="ECO:0007669"/>
    <property type="project" value="TreeGrafter"/>
</dbReference>
<dbReference type="PANTHER" id="PTHR12658:SF0">
    <property type="entry name" value="TUBULIN-SPECIFIC CHAPERONE D"/>
    <property type="match status" value="1"/>
</dbReference>
<dbReference type="Pfam" id="PF25767">
    <property type="entry name" value="ARM_TBCD_2nd"/>
    <property type="match status" value="1"/>
</dbReference>
<reference evidence="7" key="1">
    <citation type="submission" date="2025-08" db="UniProtKB">
        <authorList>
            <consortium name="RefSeq"/>
        </authorList>
    </citation>
    <scope>IDENTIFICATION</scope>
    <source>
        <tissue evidence="7">Whole body</tissue>
    </source>
</reference>
<feature type="domain" description="Tubulin-folding cofactor D C-terminal" evidence="4">
    <location>
        <begin position="866"/>
        <end position="1048"/>
    </location>
</feature>
<organism evidence="6 7">
    <name type="scientific">Ceratina calcarata</name>
    <dbReference type="NCBI Taxonomy" id="156304"/>
    <lineage>
        <taxon>Eukaryota</taxon>
        <taxon>Metazoa</taxon>
        <taxon>Ecdysozoa</taxon>
        <taxon>Arthropoda</taxon>
        <taxon>Hexapoda</taxon>
        <taxon>Insecta</taxon>
        <taxon>Pterygota</taxon>
        <taxon>Neoptera</taxon>
        <taxon>Endopterygota</taxon>
        <taxon>Hymenoptera</taxon>
        <taxon>Apocrita</taxon>
        <taxon>Aculeata</taxon>
        <taxon>Apoidea</taxon>
        <taxon>Anthophila</taxon>
        <taxon>Apidae</taxon>
        <taxon>Ceratina</taxon>
        <taxon>Zadontomerus</taxon>
    </lineage>
</organism>
<evidence type="ECO:0000313" key="7">
    <source>
        <dbReference type="RefSeq" id="XP_026675398.1"/>
    </source>
</evidence>
<feature type="domain" description="Tubulin-folding cofactor D ARM repeats" evidence="5">
    <location>
        <begin position="269"/>
        <end position="511"/>
    </location>
</feature>
<dbReference type="InterPro" id="IPR016024">
    <property type="entry name" value="ARM-type_fold"/>
</dbReference>
<dbReference type="KEGG" id="ccal:108632430"/>
<evidence type="ECO:0000256" key="3">
    <source>
        <dbReference type="ARBA" id="ARBA00023186"/>
    </source>
</evidence>
<dbReference type="PANTHER" id="PTHR12658">
    <property type="entry name" value="BETA-TUBULIN COFACTOR D"/>
    <property type="match status" value="1"/>
</dbReference>
<dbReference type="Gene3D" id="1.25.10.10">
    <property type="entry name" value="Leucine-rich Repeat Variant"/>
    <property type="match status" value="3"/>
</dbReference>
<dbReference type="Pfam" id="PF23579">
    <property type="entry name" value="ARM_TBCD"/>
    <property type="match status" value="1"/>
</dbReference>
<dbReference type="InterPro" id="IPR033162">
    <property type="entry name" value="TBCD"/>
</dbReference>
<keyword evidence="3" id="KW-0143">Chaperone</keyword>
<dbReference type="GO" id="GO:0005096">
    <property type="term" value="F:GTPase activator activity"/>
    <property type="evidence" value="ECO:0007669"/>
    <property type="project" value="InterPro"/>
</dbReference>
<dbReference type="Pfam" id="PF12612">
    <property type="entry name" value="TFCD_C"/>
    <property type="match status" value="1"/>
</dbReference>
<dbReference type="GO" id="GO:0000226">
    <property type="term" value="P:microtubule cytoskeleton organization"/>
    <property type="evidence" value="ECO:0007669"/>
    <property type="project" value="TreeGrafter"/>
</dbReference>
<dbReference type="RefSeq" id="XP_026675398.1">
    <property type="nucleotide sequence ID" value="XM_026819597.1"/>
</dbReference>
<keyword evidence="6" id="KW-1185">Reference proteome</keyword>
<evidence type="ECO:0000259" key="5">
    <source>
        <dbReference type="Pfam" id="PF25767"/>
    </source>
</evidence>
<name>A0AAJ7SDR3_9HYME</name>
<dbReference type="GO" id="GO:0016328">
    <property type="term" value="C:lateral plasma membrane"/>
    <property type="evidence" value="ECO:0007669"/>
    <property type="project" value="TreeGrafter"/>
</dbReference>
<evidence type="ECO:0000256" key="2">
    <source>
        <dbReference type="ARBA" id="ARBA00015003"/>
    </source>
</evidence>
<sequence>MVLNDCPDSEVIGCGFSAFKEIDEVSSLIAELKKPDLSSSLIEKNRDRFNFILSQYQDQRQLLDPYLDDILQPLISICRDDGSTESMRHNAFKYIFIVMSVKTYKNIVTYLPHEVTDLLPVLRMLEKQDPNDVETWETRYVLLIWLSIISKIPFPLSRLEVSDISAEQSIIGRILKICKLYCLTTDACAVAAVFLIASFLTRSDVKKLYLEETIKWSLQCAEDDPFRHGSLAVIAAILKHSAREDVKPYTQMILDKILQLHLNDNPADLVRKYGIKVVQRIGLVLLGTKLASWRYQRISRPICLAASNVKNMEVDNTQTILEDVKNEIPLNHEDQDIPPVIEDIIEQLIQGLRDKAITIRWSAAKGIGRITARLPMDLADDVLGFVLNVFSGRESDSAWHGGCLALAELGRRGLLLPYRLNDVIPVVLQALVFDELRAYGSIGSSIRDAACYICWSFPRAYDPDIIQPYVQKIAATLLVVTCFDREINCRRAASAAFQENVGRQGNFPHGIEILTIADYFEVGVRNNAYLKISSQIAQYEEYTKPLIDHLIAMKVTHWDTAIRELSAKALFNLTPIDPVYMKNTVLPKLLDMLDSIDLNVRHGSVLAIAEILEALCNCCNEKIENVIGPSAVEDVKDIVSTFRKRGQFKGLGGELMKQACAVLIKKCSVVHFPISREIIDDWQTLLEECLGHEVFAVKMKAAEAHTEFFRKYYANMDNSERDIVINRYLDNLQSNNQLIRIGFTQAIGYFPLFIICERVKDIIEALIKCTQISESTLKWAESRKEAIYALIKICQTLGAKEADKWSVYVRDLYDCYLQSLKEYTIDSRGDIGAWVREAAMTGLHTLTNLVLQAKLFSVLDEELMANIIGGIAQQAVERIDGIRAQAGTVFSALIHSHPPLPNIPYHAELKNIFPYNECKQDIEWRMESATFPRFVRMLSYPPYTMNLLRGIIFSVGGLSESLVKYSSVSLFSYLQEIDEEGLRSLCHKILNIFEENHKNERMITSILAFLDRLLSSGCIQIVLDDSQNGIAEQILMLLKREIHNTGNTKLLISSMNVFCQLLQIHGPVAKRAFCQLSIFLCHKFKCIRKVAATKTYEALTLYGEEMDVPEQDLMKILVVLNETDWEQSVSELRPTRNHLCDLMKVSAPVLQNKLAN</sequence>
<evidence type="ECO:0000313" key="6">
    <source>
        <dbReference type="Proteomes" id="UP000694925"/>
    </source>
</evidence>
<comment type="similarity">
    <text evidence="1">Belongs to the TBCD family.</text>
</comment>
<accession>A0AAJ7SDR3</accession>
<protein>
    <recommendedName>
        <fullName evidence="2">Tubulin-specific chaperone D</fullName>
    </recommendedName>
</protein>
<dbReference type="AlphaFoldDB" id="A0AAJ7SDR3"/>
<evidence type="ECO:0000259" key="4">
    <source>
        <dbReference type="Pfam" id="PF12612"/>
    </source>
</evidence>
<dbReference type="CTD" id="6904"/>
<evidence type="ECO:0000256" key="1">
    <source>
        <dbReference type="ARBA" id="ARBA00006853"/>
    </source>
</evidence>
<dbReference type="Proteomes" id="UP000694925">
    <property type="component" value="Unplaced"/>
</dbReference>
<gene>
    <name evidence="7" type="primary">LOC108632430</name>
</gene>
<dbReference type="SUPFAM" id="SSF48371">
    <property type="entry name" value="ARM repeat"/>
    <property type="match status" value="2"/>
</dbReference>
<dbReference type="InterPro" id="IPR011989">
    <property type="entry name" value="ARM-like"/>
</dbReference>
<dbReference type="InterPro" id="IPR022577">
    <property type="entry name" value="TBCD_C"/>
</dbReference>